<feature type="compositionally biased region" description="Basic and acidic residues" evidence="9">
    <location>
        <begin position="1138"/>
        <end position="1151"/>
    </location>
</feature>
<dbReference type="GO" id="GO:0005669">
    <property type="term" value="C:transcription factor TFIID complex"/>
    <property type="evidence" value="ECO:0007669"/>
    <property type="project" value="TreeGrafter"/>
</dbReference>
<feature type="compositionally biased region" description="Polar residues" evidence="9">
    <location>
        <begin position="1645"/>
        <end position="1659"/>
    </location>
</feature>
<dbReference type="SMART" id="SM00576">
    <property type="entry name" value="BTP"/>
    <property type="match status" value="1"/>
</dbReference>
<dbReference type="GO" id="GO:0002039">
    <property type="term" value="F:p53 binding"/>
    <property type="evidence" value="ECO:0007669"/>
    <property type="project" value="TreeGrafter"/>
</dbReference>
<dbReference type="GO" id="GO:0046982">
    <property type="term" value="F:protein heterodimerization activity"/>
    <property type="evidence" value="ECO:0007669"/>
    <property type="project" value="InterPro"/>
</dbReference>
<evidence type="ECO:0000256" key="7">
    <source>
        <dbReference type="ARBA" id="ARBA00023242"/>
    </source>
</evidence>
<dbReference type="PROSITE" id="PS50016">
    <property type="entry name" value="ZF_PHD_2"/>
    <property type="match status" value="1"/>
</dbReference>
<keyword evidence="5" id="KW-0805">Transcription regulation</keyword>
<feature type="compositionally biased region" description="Basic residues" evidence="9">
    <location>
        <begin position="844"/>
        <end position="853"/>
    </location>
</feature>
<evidence type="ECO:0000256" key="2">
    <source>
        <dbReference type="ARBA" id="ARBA00022723"/>
    </source>
</evidence>
<dbReference type="Pfam" id="PF00628">
    <property type="entry name" value="PHD"/>
    <property type="match status" value="1"/>
</dbReference>
<feature type="region of interest" description="Disordered" evidence="9">
    <location>
        <begin position="835"/>
        <end position="863"/>
    </location>
</feature>
<feature type="compositionally biased region" description="Polar residues" evidence="9">
    <location>
        <begin position="354"/>
        <end position="389"/>
    </location>
</feature>
<dbReference type="InterPro" id="IPR009072">
    <property type="entry name" value="Histone-fold"/>
</dbReference>
<evidence type="ECO:0000256" key="6">
    <source>
        <dbReference type="ARBA" id="ARBA00023163"/>
    </source>
</evidence>
<feature type="compositionally biased region" description="Polar residues" evidence="9">
    <location>
        <begin position="1678"/>
        <end position="1707"/>
    </location>
</feature>
<dbReference type="GO" id="GO:0045944">
    <property type="term" value="P:positive regulation of transcription by RNA polymerase II"/>
    <property type="evidence" value="ECO:0007669"/>
    <property type="project" value="TreeGrafter"/>
</dbReference>
<feature type="compositionally biased region" description="Polar residues" evidence="9">
    <location>
        <begin position="1837"/>
        <end position="1846"/>
    </location>
</feature>
<feature type="domain" description="PHD-type" evidence="10">
    <location>
        <begin position="1858"/>
        <end position="1908"/>
    </location>
</feature>
<dbReference type="CDD" id="cd15522">
    <property type="entry name" value="PHD_TAF3"/>
    <property type="match status" value="1"/>
</dbReference>
<dbReference type="InterPro" id="IPR001965">
    <property type="entry name" value="Znf_PHD"/>
</dbReference>
<dbReference type="VEuPathDB" id="VectorBase:GPAI031318"/>
<reference evidence="12" key="1">
    <citation type="submission" date="2014-03" db="EMBL/GenBank/DDBJ databases">
        <authorList>
            <person name="Aksoy S."/>
            <person name="Warren W."/>
            <person name="Wilson R.K."/>
        </authorList>
    </citation>
    <scope>NUCLEOTIDE SEQUENCE [LARGE SCALE GENOMIC DNA]</scope>
    <source>
        <strain evidence="12">IAEA</strain>
    </source>
</reference>
<dbReference type="InterPro" id="IPR019787">
    <property type="entry name" value="Znf_PHD-finger"/>
</dbReference>
<feature type="compositionally biased region" description="Low complexity" evidence="9">
    <location>
        <begin position="1820"/>
        <end position="1836"/>
    </location>
</feature>
<evidence type="ECO:0000256" key="1">
    <source>
        <dbReference type="ARBA" id="ARBA00004123"/>
    </source>
</evidence>
<keyword evidence="3 8" id="KW-0863">Zinc-finger</keyword>
<comment type="subcellular location">
    <subcellularLocation>
        <location evidence="1">Nucleus</location>
    </subcellularLocation>
</comment>
<dbReference type="Gene3D" id="1.10.20.10">
    <property type="entry name" value="Histone, subunit A"/>
    <property type="match status" value="1"/>
</dbReference>
<feature type="region of interest" description="Disordered" evidence="9">
    <location>
        <begin position="1138"/>
        <end position="1157"/>
    </location>
</feature>
<proteinExistence type="predicted"/>
<evidence type="ECO:0000313" key="11">
    <source>
        <dbReference type="EnsemblMetazoa" id="GPAI031318-PA"/>
    </source>
</evidence>
<dbReference type="Proteomes" id="UP000092445">
    <property type="component" value="Unassembled WGS sequence"/>
</dbReference>
<evidence type="ECO:0000256" key="4">
    <source>
        <dbReference type="ARBA" id="ARBA00022833"/>
    </source>
</evidence>
<protein>
    <recommendedName>
        <fullName evidence="10">PHD-type domain-containing protein</fullName>
    </recommendedName>
</protein>
<keyword evidence="4" id="KW-0862">Zinc</keyword>
<feature type="compositionally biased region" description="Polar residues" evidence="9">
    <location>
        <begin position="1807"/>
        <end position="1819"/>
    </location>
</feature>
<evidence type="ECO:0000256" key="5">
    <source>
        <dbReference type="ARBA" id="ARBA00023015"/>
    </source>
</evidence>
<feature type="region of interest" description="Disordered" evidence="9">
    <location>
        <begin position="1515"/>
        <end position="1546"/>
    </location>
</feature>
<feature type="region of interest" description="Disordered" evidence="9">
    <location>
        <begin position="1630"/>
        <end position="1659"/>
    </location>
</feature>
<evidence type="ECO:0000259" key="10">
    <source>
        <dbReference type="PROSITE" id="PS50016"/>
    </source>
</evidence>
<feature type="region of interest" description="Disordered" evidence="9">
    <location>
        <begin position="1597"/>
        <end position="1616"/>
    </location>
</feature>
<feature type="compositionally biased region" description="Polar residues" evidence="9">
    <location>
        <begin position="1753"/>
        <end position="1767"/>
    </location>
</feature>
<dbReference type="PANTHER" id="PTHR46452:SF1">
    <property type="entry name" value="TRANSCRIPTION INITIATION FACTOR TFIID SUBUNIT 3"/>
    <property type="match status" value="1"/>
</dbReference>
<feature type="region of interest" description="Disordered" evidence="9">
    <location>
        <begin position="333"/>
        <end position="402"/>
    </location>
</feature>
<feature type="region of interest" description="Disordered" evidence="9">
    <location>
        <begin position="1331"/>
        <end position="1359"/>
    </location>
</feature>
<dbReference type="PROSITE" id="PS01359">
    <property type="entry name" value="ZF_PHD_1"/>
    <property type="match status" value="1"/>
</dbReference>
<feature type="compositionally biased region" description="Low complexity" evidence="9">
    <location>
        <begin position="1188"/>
        <end position="1199"/>
    </location>
</feature>
<keyword evidence="2" id="KW-0479">Metal-binding</keyword>
<dbReference type="PANTHER" id="PTHR46452">
    <property type="entry name" value="TRANSCRIPTION INITIATION FACTOR TFIID SUBUNIT 3"/>
    <property type="match status" value="1"/>
</dbReference>
<feature type="compositionally biased region" description="Polar residues" evidence="9">
    <location>
        <begin position="1339"/>
        <end position="1359"/>
    </location>
</feature>
<feature type="region of interest" description="Disordered" evidence="9">
    <location>
        <begin position="1678"/>
        <end position="1767"/>
    </location>
</feature>
<feature type="region of interest" description="Disordered" evidence="9">
    <location>
        <begin position="1184"/>
        <end position="1217"/>
    </location>
</feature>
<evidence type="ECO:0000313" key="12">
    <source>
        <dbReference type="Proteomes" id="UP000092445"/>
    </source>
</evidence>
<sequence length="1926" mass="207636">EVDHESSNAIGGNCTNIAEVVLVAEYPTCYSILDPQMSSITMRTINSNTYNLLHKLPTVQQKSNQIYEAHKQTKVFLMSDLYIKELLRVAVAQICQTIGYNATQTASLELLQDILDKFLKEFTRDLRRQVEHYNRTEANLNDVALTLSSINVNLNELTDYINNVEPVPFVIEMPKFPRRKDSYLNFLKPGSKEVLTRPVHVHDHLPPMLPPDIREPPDNNILNDVDNGVPGLDVKPSPDKLHGTEIGNANNATTALGETNSTDAAGKPQVGVSLDKNTLQSLFKSTIHLEDGERSINNTREISSVVMTTGGYISPAIEGKMPEAIIPDIINELFGLDAPPPPPPPPPPAPPAPLSNSKPASRTILPGSSNKENTAEVSTDASKDTITNCGSGGGGGDNKKSAINKSLDFTSLRKSEKQSEYMPENFPNKTDKISSHLSNTSNECIAITTPSQLGNKKSLFMGHTGGVHSSAQASFANMLLKKAKKQKPPPNLHGQLLADKQPFSEKLTGKSDAGEKAQRKYVKMLQKMVKQGKIPAEFLQTLLGPDKKLKNAINPAIVASMPHGPEKMQLEKLLRKQTKQREKFLKHQKILMDAQKPGKKSGLANMATIFPPQVPNRSEMMTPVSKQELFKDNVLSGEREEKLGAPTTSPIKANIATANSIISANNLLNDASNNRVSVQQQNESLSTLDVVTPGGGDLKDPKTGMEIKLSNEPDRSKLNIFKKISKQKANKAVSPTPGRIPSLNDTSPVINLPSGTTITPAPGPSGLLAQTSLSSVAQQNLPRSMFPNELSAKATGVSNNIALEEMNKQVLPMGSTLNQPNQDLSMLKRVFGEKAAENVDMANKPKKRGRKPGSKNSPKLPGVLSNAMLKKNKKLKMETGLFPPPYNAVGAPLLNPLNPNNPFDTGAAANMFPMFSLNEKQLQQQIMAMAATKEKKERKKNKLLKNLPINLLHNNAALSSLQVGSVGVTSIPTSEEVQSINKKLMRMDTILKPAPAPTNNAEFNNDSSIVSSGQKPLTVLPGPTSATFPVSPNLKSPGNTKRLPTASDLSALPPSLQSPFMLSPRPGFPNLPGNMLNMLPFPFPPRPGLIPTHGLFPTPGLTAFPNNNKTSAAANLLLTGVFPFPNLKHAAVDNQTKQETENLGGDHKKADANLPNNERNYCNVAPLVPEFLKLTAPDSMNTKVFEDQQQQQQQQHQQQSNENASPKNPKSRQSHTTIATVSQDNLLTKNMADTHPLHDSVGNVGNKYLPSTPSGLSLNSFEQLMKKNENPVELLPLPKGAASKHSSSAALDQTQNSIKSNLLGMDFSMHKKVIGLNKPPPITLNADEPIEVSDDSDETSQVSKTISSKTLTPSNLNATQPAFNADDMFASSAVSSHAGGVGSKLPPLDTELSSKELKKLKKQVKKASALANTNSTLINPEKAEPGAGVGKLAGGADLIPLHSTGLAYSSKNIPFNSLTGNANPTFGSHNKDLLPSSSSATSTSVFDNVTITPALTQTGMVAGGGGSMLDLQKKRKEHKKMKKLKELKEGKVKKKKDKKDKAKSKEKAEKYLLAQQQLQQHQQQLPSSVKDFKEMGEVATAGEKVKDKDLLKKLKKEKKKEKQRLPVVESGTTVPPACTFISGAKEAVNANPSSLETGEGKKSKTSNISASKVNEQESMGNTAGLSCTVIPKLTLKLGSNPSPTPTEAETNSLQKFANVSAGNSNSPLRREMREPSPELARISPLVTRPPKQKLNTSGELSSSGCATAGNMPGANTNTLDTSFGDTSKSSTTANVGLLVPPPSPWLSGGTISASSVLLPHQLLQTSKSNELTSQSTSVGHSSDTSNRHSSSSDRQSPLTLITETSRPSSYIDAEGNRVWICPACGKVDDGSPMIGCDGCDAWYHWVCVGIVVAPKDNEDWFCRVCITRSKKGIHGSDKKRKRTKKK</sequence>
<feature type="compositionally biased region" description="Pro residues" evidence="9">
    <location>
        <begin position="338"/>
        <end position="353"/>
    </location>
</feature>
<dbReference type="InterPro" id="IPR019786">
    <property type="entry name" value="Zinc_finger_PHD-type_CS"/>
</dbReference>
<organism evidence="11 12">
    <name type="scientific">Glossina pallidipes</name>
    <name type="common">Tsetse fly</name>
    <dbReference type="NCBI Taxonomy" id="7398"/>
    <lineage>
        <taxon>Eukaryota</taxon>
        <taxon>Metazoa</taxon>
        <taxon>Ecdysozoa</taxon>
        <taxon>Arthropoda</taxon>
        <taxon>Hexapoda</taxon>
        <taxon>Insecta</taxon>
        <taxon>Pterygota</taxon>
        <taxon>Neoptera</taxon>
        <taxon>Endopterygota</taxon>
        <taxon>Diptera</taxon>
        <taxon>Brachycera</taxon>
        <taxon>Muscomorpha</taxon>
        <taxon>Hippoboscoidea</taxon>
        <taxon>Glossinidae</taxon>
        <taxon>Glossina</taxon>
    </lineage>
</organism>
<evidence type="ECO:0000256" key="9">
    <source>
        <dbReference type="SAM" id="MobiDB-lite"/>
    </source>
</evidence>
<dbReference type="SUPFAM" id="SSF57903">
    <property type="entry name" value="FYVE/PHD zinc finger"/>
    <property type="match status" value="1"/>
</dbReference>
<dbReference type="InterPro" id="IPR006565">
    <property type="entry name" value="BTP"/>
</dbReference>
<evidence type="ECO:0000256" key="3">
    <source>
        <dbReference type="ARBA" id="ARBA00022771"/>
    </source>
</evidence>
<keyword evidence="6" id="KW-0804">Transcription</keyword>
<name>A0A1B0A165_GLOPL</name>
<feature type="region of interest" description="Disordered" evidence="9">
    <location>
        <begin position="1009"/>
        <end position="1052"/>
    </location>
</feature>
<dbReference type="STRING" id="7398.A0A1B0A165"/>
<dbReference type="Gene3D" id="3.30.40.10">
    <property type="entry name" value="Zinc/RING finger domain, C3HC4 (zinc finger)"/>
    <property type="match status" value="1"/>
</dbReference>
<dbReference type="Pfam" id="PF07524">
    <property type="entry name" value="Bromo_TP"/>
    <property type="match status" value="1"/>
</dbReference>
<keyword evidence="7" id="KW-0539">Nucleus</keyword>
<accession>A0A1B0A165</accession>
<feature type="compositionally biased region" description="Polar residues" evidence="9">
    <location>
        <begin position="1024"/>
        <end position="1039"/>
    </location>
</feature>
<dbReference type="CDD" id="cd22916">
    <property type="entry name" value="HFD_TAF3"/>
    <property type="match status" value="1"/>
</dbReference>
<feature type="region of interest" description="Disordered" evidence="9">
    <location>
        <begin position="1807"/>
        <end position="1846"/>
    </location>
</feature>
<keyword evidence="12" id="KW-1185">Reference proteome</keyword>
<dbReference type="SMART" id="SM00249">
    <property type="entry name" value="PHD"/>
    <property type="match status" value="1"/>
</dbReference>
<reference evidence="11" key="2">
    <citation type="submission" date="2020-05" db="UniProtKB">
        <authorList>
            <consortium name="EnsemblMetazoa"/>
        </authorList>
    </citation>
    <scope>IDENTIFICATION</scope>
    <source>
        <strain evidence="11">IAEA</strain>
    </source>
</reference>
<feature type="compositionally biased region" description="Polar residues" evidence="9">
    <location>
        <begin position="1733"/>
        <end position="1745"/>
    </location>
</feature>
<dbReference type="EnsemblMetazoa" id="GPAI031318-RA">
    <property type="protein sequence ID" value="GPAI031318-PA"/>
    <property type="gene ID" value="GPAI031318"/>
</dbReference>
<dbReference type="InterPro" id="IPR013083">
    <property type="entry name" value="Znf_RING/FYVE/PHD"/>
</dbReference>
<evidence type="ECO:0000256" key="8">
    <source>
        <dbReference type="PROSITE-ProRule" id="PRU00146"/>
    </source>
</evidence>
<dbReference type="GO" id="GO:0008270">
    <property type="term" value="F:zinc ion binding"/>
    <property type="evidence" value="ECO:0007669"/>
    <property type="project" value="UniProtKB-KW"/>
</dbReference>
<dbReference type="InterPro" id="IPR011011">
    <property type="entry name" value="Znf_FYVE_PHD"/>
</dbReference>